<dbReference type="Gene3D" id="1.10.3210.10">
    <property type="entry name" value="Hypothetical protein af1432"/>
    <property type="match status" value="1"/>
</dbReference>
<organism evidence="4 5">
    <name type="scientific">Maridesulfovibrio salexigens (strain ATCC 14822 / DSM 2638 / NCIMB 8403 / VKM B-1763)</name>
    <name type="common">Desulfovibrio salexigens</name>
    <dbReference type="NCBI Taxonomy" id="526222"/>
    <lineage>
        <taxon>Bacteria</taxon>
        <taxon>Pseudomonadati</taxon>
        <taxon>Thermodesulfobacteriota</taxon>
        <taxon>Desulfovibrionia</taxon>
        <taxon>Desulfovibrionales</taxon>
        <taxon>Desulfovibrionaceae</taxon>
        <taxon>Maridesulfovibrio</taxon>
    </lineage>
</organism>
<dbReference type="eggNOG" id="COG4753">
    <property type="taxonomic scope" value="Bacteria"/>
</dbReference>
<dbReference type="Gene3D" id="3.40.50.2300">
    <property type="match status" value="1"/>
</dbReference>
<dbReference type="SUPFAM" id="SSF52172">
    <property type="entry name" value="CheY-like"/>
    <property type="match status" value="1"/>
</dbReference>
<accession>C6BZY8</accession>
<dbReference type="KEGG" id="dsa:Desal_2807"/>
<dbReference type="Pfam" id="PF00072">
    <property type="entry name" value="Response_reg"/>
    <property type="match status" value="1"/>
</dbReference>
<evidence type="ECO:0000313" key="5">
    <source>
        <dbReference type="Proteomes" id="UP000002601"/>
    </source>
</evidence>
<gene>
    <name evidence="4" type="ordered locus">Desal_2807</name>
</gene>
<evidence type="ECO:0000259" key="2">
    <source>
        <dbReference type="PROSITE" id="PS50110"/>
    </source>
</evidence>
<dbReference type="PROSITE" id="PS50110">
    <property type="entry name" value="RESPONSE_REGULATORY"/>
    <property type="match status" value="1"/>
</dbReference>
<dbReference type="STRING" id="526222.Desal_2807"/>
<dbReference type="SUPFAM" id="SSF109604">
    <property type="entry name" value="HD-domain/PDEase-like"/>
    <property type="match status" value="1"/>
</dbReference>
<dbReference type="GO" id="GO:0000160">
    <property type="term" value="P:phosphorelay signal transduction system"/>
    <property type="evidence" value="ECO:0007669"/>
    <property type="project" value="InterPro"/>
</dbReference>
<keyword evidence="5" id="KW-1185">Reference proteome</keyword>
<dbReference type="CDD" id="cd17569">
    <property type="entry name" value="REC_HupR-like"/>
    <property type="match status" value="1"/>
</dbReference>
<dbReference type="Proteomes" id="UP000002601">
    <property type="component" value="Chromosome"/>
</dbReference>
<protein>
    <submittedName>
        <fullName evidence="4">Response regulator receiver modulated metal dependent phosphohydrolase</fullName>
    </submittedName>
</protein>
<evidence type="ECO:0000313" key="4">
    <source>
        <dbReference type="EMBL" id="ACS80859.1"/>
    </source>
</evidence>
<dbReference type="InterPro" id="IPR052340">
    <property type="entry name" value="RNase_Y/CdgJ"/>
</dbReference>
<dbReference type="HOGENOM" id="CLU_048246_0_0_7"/>
<dbReference type="Pfam" id="PF08668">
    <property type="entry name" value="HDOD"/>
    <property type="match status" value="1"/>
</dbReference>
<reference evidence="4 5" key="1">
    <citation type="submission" date="2009-06" db="EMBL/GenBank/DDBJ databases">
        <title>Complete sequence of Desulfovibrio salexigens DSM 2638.</title>
        <authorList>
            <consortium name="US DOE Joint Genome Institute"/>
            <person name="Lucas S."/>
            <person name="Copeland A."/>
            <person name="Lapidus A."/>
            <person name="Glavina del Rio T."/>
            <person name="Tice H."/>
            <person name="Bruce D."/>
            <person name="Goodwin L."/>
            <person name="Pitluck S."/>
            <person name="Munk A.C."/>
            <person name="Brettin T."/>
            <person name="Detter J.C."/>
            <person name="Han C."/>
            <person name="Tapia R."/>
            <person name="Larimer F."/>
            <person name="Land M."/>
            <person name="Hauser L."/>
            <person name="Kyrpides N."/>
            <person name="Anderson I."/>
            <person name="Wall J.D."/>
            <person name="Arkin A.P."/>
            <person name="Dehal P."/>
            <person name="Chivian D."/>
            <person name="Giles B."/>
            <person name="Hazen T.C."/>
        </authorList>
    </citation>
    <scope>NUCLEOTIDE SEQUENCE [LARGE SCALE GENOMIC DNA]</scope>
    <source>
        <strain evidence="5">ATCC 14822 / DSM 2638 / NCIMB 8403 / VKM B-1763</strain>
    </source>
</reference>
<name>C6BZY8_MARSD</name>
<proteinExistence type="predicted"/>
<sequence>MIPKILFIDNDKNILDSFRATMHGLRKEWKSYFASTGQEALDKLGKAEFDIVISDTKMPDMDGSELLRKVAEIQPDTIRITLSGHSDMQSLLKSAKHTHQFLSKPCNTEVLIGTIRKMMELRPVLTDHKVREIITGLDTLPVLPDLYIEITNELNKPEPNLQKLGELVKKDPGISTTLLKVVNSSFFGFYNSVSSPARATILLGTDVLKGLILGVHFIQKLDKDTLGPYSIEKLWEHCLQTGYLAKEICAFMDKDEQTVTNCFVGGLLHDIGKFVFITEMNKKYQKVLEHVREFGGPVIDVEKKILGVSHAEVGAYLLGLWGFNEEIVEMVYYHHSLDNCGEIFTPTHAIHAADTLQHELIPHSKGYIFSELNTDKMALANLLDHVNDWRAVCNNLLETNKDEE</sequence>
<dbReference type="PANTHER" id="PTHR33525:SF3">
    <property type="entry name" value="RIBONUCLEASE Y"/>
    <property type="match status" value="1"/>
</dbReference>
<dbReference type="InterPro" id="IPR011006">
    <property type="entry name" value="CheY-like_superfamily"/>
</dbReference>
<dbReference type="AlphaFoldDB" id="C6BZY8"/>
<dbReference type="GO" id="GO:0016787">
    <property type="term" value="F:hydrolase activity"/>
    <property type="evidence" value="ECO:0007669"/>
    <property type="project" value="UniProtKB-KW"/>
</dbReference>
<feature type="domain" description="Response regulatory" evidence="2">
    <location>
        <begin position="4"/>
        <end position="119"/>
    </location>
</feature>
<dbReference type="eggNOG" id="COG1639">
    <property type="taxonomic scope" value="Bacteria"/>
</dbReference>
<feature type="domain" description="HDOD" evidence="3">
    <location>
        <begin position="140"/>
        <end position="337"/>
    </location>
</feature>
<dbReference type="InterPro" id="IPR003607">
    <property type="entry name" value="HD/PDEase_dom"/>
</dbReference>
<evidence type="ECO:0000256" key="1">
    <source>
        <dbReference type="PROSITE-ProRule" id="PRU00169"/>
    </source>
</evidence>
<dbReference type="RefSeq" id="WP_015852675.1">
    <property type="nucleotide sequence ID" value="NC_012881.1"/>
</dbReference>
<feature type="modified residue" description="4-aspartylphosphate" evidence="1">
    <location>
        <position position="55"/>
    </location>
</feature>
<keyword evidence="4" id="KW-0378">Hydrolase</keyword>
<dbReference type="SMART" id="SM00471">
    <property type="entry name" value="HDc"/>
    <property type="match status" value="1"/>
</dbReference>
<dbReference type="NCBIfam" id="TIGR00277">
    <property type="entry name" value="HDIG"/>
    <property type="match status" value="1"/>
</dbReference>
<dbReference type="PROSITE" id="PS51833">
    <property type="entry name" value="HDOD"/>
    <property type="match status" value="1"/>
</dbReference>
<dbReference type="InterPro" id="IPR001789">
    <property type="entry name" value="Sig_transdc_resp-reg_receiver"/>
</dbReference>
<keyword evidence="1" id="KW-0597">Phosphoprotein</keyword>
<dbReference type="InterPro" id="IPR006675">
    <property type="entry name" value="HDIG_dom"/>
</dbReference>
<dbReference type="SMART" id="SM00448">
    <property type="entry name" value="REC"/>
    <property type="match status" value="1"/>
</dbReference>
<dbReference type="OrthoDB" id="9803649at2"/>
<evidence type="ECO:0000259" key="3">
    <source>
        <dbReference type="PROSITE" id="PS51833"/>
    </source>
</evidence>
<dbReference type="InterPro" id="IPR013976">
    <property type="entry name" value="HDOD"/>
</dbReference>
<dbReference type="EMBL" id="CP001649">
    <property type="protein sequence ID" value="ACS80859.1"/>
    <property type="molecule type" value="Genomic_DNA"/>
</dbReference>
<dbReference type="PANTHER" id="PTHR33525">
    <property type="match status" value="1"/>
</dbReference>